<feature type="domain" description="Zn(2)-C6 fungal-type" evidence="7">
    <location>
        <begin position="21"/>
        <end position="54"/>
    </location>
</feature>
<evidence type="ECO:0000313" key="8">
    <source>
        <dbReference type="EMBL" id="KAJ5316114.1"/>
    </source>
</evidence>
<dbReference type="Pfam" id="PF00172">
    <property type="entry name" value="Zn_clus"/>
    <property type="match status" value="1"/>
</dbReference>
<evidence type="ECO:0000256" key="1">
    <source>
        <dbReference type="ARBA" id="ARBA00022723"/>
    </source>
</evidence>
<dbReference type="InterPro" id="IPR007219">
    <property type="entry name" value="XnlR_reg_dom"/>
</dbReference>
<reference evidence="8" key="1">
    <citation type="submission" date="2022-12" db="EMBL/GenBank/DDBJ databases">
        <authorList>
            <person name="Petersen C."/>
        </authorList>
    </citation>
    <scope>NUCLEOTIDE SEQUENCE</scope>
    <source>
        <strain evidence="8">IBT 21472</strain>
    </source>
</reference>
<dbReference type="GO" id="GO:0005634">
    <property type="term" value="C:nucleus"/>
    <property type="evidence" value="ECO:0007669"/>
    <property type="project" value="TreeGrafter"/>
</dbReference>
<evidence type="ECO:0000256" key="3">
    <source>
        <dbReference type="ARBA" id="ARBA00023125"/>
    </source>
</evidence>
<dbReference type="GO" id="GO:0000981">
    <property type="term" value="F:DNA-binding transcription factor activity, RNA polymerase II-specific"/>
    <property type="evidence" value="ECO:0007669"/>
    <property type="project" value="InterPro"/>
</dbReference>
<dbReference type="GO" id="GO:0000978">
    <property type="term" value="F:RNA polymerase II cis-regulatory region sequence-specific DNA binding"/>
    <property type="evidence" value="ECO:0007669"/>
    <property type="project" value="TreeGrafter"/>
</dbReference>
<dbReference type="SMART" id="SM00906">
    <property type="entry name" value="Fungal_trans"/>
    <property type="match status" value="1"/>
</dbReference>
<dbReference type="InterPro" id="IPR001138">
    <property type="entry name" value="Zn2Cys6_DnaBD"/>
</dbReference>
<evidence type="ECO:0000313" key="9">
    <source>
        <dbReference type="Proteomes" id="UP001147746"/>
    </source>
</evidence>
<proteinExistence type="predicted"/>
<dbReference type="GO" id="GO:0000435">
    <property type="term" value="P:positive regulation of transcription from RNA polymerase II promoter by galactose"/>
    <property type="evidence" value="ECO:0007669"/>
    <property type="project" value="TreeGrafter"/>
</dbReference>
<dbReference type="PANTHER" id="PTHR47424">
    <property type="entry name" value="REGULATORY PROTEIN GAL4"/>
    <property type="match status" value="1"/>
</dbReference>
<name>A0A9W9U5E5_9EURO</name>
<dbReference type="PANTHER" id="PTHR47424:SF4">
    <property type="entry name" value="ZN(II)2CYS6 TRANSCRIPTION FACTOR (EUROFUNG)"/>
    <property type="match status" value="1"/>
</dbReference>
<dbReference type="Gene3D" id="4.10.240.10">
    <property type="entry name" value="Zn(2)-C6 fungal-type DNA-binding domain"/>
    <property type="match status" value="1"/>
</dbReference>
<dbReference type="GO" id="GO:0008270">
    <property type="term" value="F:zinc ion binding"/>
    <property type="evidence" value="ECO:0007669"/>
    <property type="project" value="InterPro"/>
</dbReference>
<keyword evidence="3" id="KW-0238">DNA-binding</keyword>
<dbReference type="Proteomes" id="UP001147746">
    <property type="component" value="Unassembled WGS sequence"/>
</dbReference>
<protein>
    <recommendedName>
        <fullName evidence="7">Zn(2)-C6 fungal-type domain-containing protein</fullName>
    </recommendedName>
</protein>
<dbReference type="InterPro" id="IPR051127">
    <property type="entry name" value="Fungal_SecMet_Regulators"/>
</dbReference>
<evidence type="ECO:0000259" key="7">
    <source>
        <dbReference type="PROSITE" id="PS50048"/>
    </source>
</evidence>
<dbReference type="CDD" id="cd12148">
    <property type="entry name" value="fungal_TF_MHR"/>
    <property type="match status" value="1"/>
</dbReference>
<keyword evidence="2" id="KW-0805">Transcription regulation</keyword>
<evidence type="ECO:0000256" key="4">
    <source>
        <dbReference type="ARBA" id="ARBA00023163"/>
    </source>
</evidence>
<feature type="region of interest" description="Disordered" evidence="6">
    <location>
        <begin position="135"/>
        <end position="184"/>
    </location>
</feature>
<feature type="compositionally biased region" description="Basic and acidic residues" evidence="6">
    <location>
        <begin position="815"/>
        <end position="825"/>
    </location>
</feature>
<dbReference type="EMBL" id="JAPZBO010000005">
    <property type="protein sequence ID" value="KAJ5316114.1"/>
    <property type="molecule type" value="Genomic_DNA"/>
</dbReference>
<dbReference type="SUPFAM" id="SSF57701">
    <property type="entry name" value="Zn2/Cys6 DNA-binding domain"/>
    <property type="match status" value="1"/>
</dbReference>
<accession>A0A9W9U5E5</accession>
<sequence>MSSRHGISKRDTPRRRKVSLACESCREKKIRCDGSKPICGPCERRSYPIDRCVYKLENARSASKDEYLKVLHSRIRDLEEICSQNGVAVPPAPHSVTDGEARLDDIPEPQSRVDRLSTESRTSVAVEGLLGLGSTPVVPGPHPSLASLSPGTTLPPLRNLATLQPSQPSRRPSEYDGTTPQTTLGSYDAMQLSGNVYRSPSLNQHGNVTAMGAISVAEDAATDSPQEQYYGNSSTASFMRLARDSMPIQTYLQALKRMENDAPDASHRETGLWKDCNDSTLGLQFDDFSLPPRALADHLLECYWERVHCLYPFFHRPSFEQAYENLWGSSKWPKPELPELNIGLGGSYDSGPQSIVFHCALNAIFGLGCHFSDIPAAEREAAVYTFFLRAKRFVGLDLLDCGTIGVVQTLLIIAILLQSTPYPMRCWNSIGVACRVAQGLGLHEESSQRSIKPLEKEIRRRTWHGCVIMDMIVSMTYGRPSMTSHISPVPLPGMRPESQEDDPCELSGQPCDHRSGNMTFYVSTIELYKILESILSEIYNAWQSSSRHHRPMSPRGPKHKSLDVIMELDDKLSAYEASIPAVLNWTRPHPPFSTTTSQESIFQRQRNVLRARFIHLRLLLFRPMFTQLCSEERLGLSRNSGQEANKSTTRPDKNIIYSSMSVNCAAACVTAAVELVSLVYETYRTSLTDAWWYNGFYTSTAGFVLIMSYSCHSILDQVDARTVDESWRKCEEVLSVMSLFSVSARNSLQFLKVTHSHIVQNYTGMSPNFTGLHVRSEAKKRPAARNETTISLDPNQTQRRATRQSGHELPTQTTGHEDHTSRETESNSPINPFMSWEDTGLGQEEFGFLGRFDLPDLASWFTDVPDI</sequence>
<evidence type="ECO:0000256" key="6">
    <source>
        <dbReference type="SAM" id="MobiDB-lite"/>
    </source>
</evidence>
<organism evidence="8 9">
    <name type="scientific">Penicillium atrosanguineum</name>
    <dbReference type="NCBI Taxonomy" id="1132637"/>
    <lineage>
        <taxon>Eukaryota</taxon>
        <taxon>Fungi</taxon>
        <taxon>Dikarya</taxon>
        <taxon>Ascomycota</taxon>
        <taxon>Pezizomycotina</taxon>
        <taxon>Eurotiomycetes</taxon>
        <taxon>Eurotiomycetidae</taxon>
        <taxon>Eurotiales</taxon>
        <taxon>Aspergillaceae</taxon>
        <taxon>Penicillium</taxon>
    </lineage>
</organism>
<feature type="region of interest" description="Disordered" evidence="6">
    <location>
        <begin position="776"/>
        <end position="836"/>
    </location>
</feature>
<dbReference type="InterPro" id="IPR036864">
    <property type="entry name" value="Zn2-C6_fun-type_DNA-bd_sf"/>
</dbReference>
<dbReference type="Pfam" id="PF04082">
    <property type="entry name" value="Fungal_trans"/>
    <property type="match status" value="1"/>
</dbReference>
<dbReference type="CDD" id="cd00067">
    <property type="entry name" value="GAL4"/>
    <property type="match status" value="1"/>
</dbReference>
<dbReference type="PROSITE" id="PS50048">
    <property type="entry name" value="ZN2_CY6_FUNGAL_2"/>
    <property type="match status" value="1"/>
</dbReference>
<dbReference type="GO" id="GO:0006351">
    <property type="term" value="P:DNA-templated transcription"/>
    <property type="evidence" value="ECO:0007669"/>
    <property type="project" value="InterPro"/>
</dbReference>
<gene>
    <name evidence="8" type="ORF">N7476_006421</name>
</gene>
<keyword evidence="4" id="KW-0804">Transcription</keyword>
<comment type="caution">
    <text evidence="8">The sequence shown here is derived from an EMBL/GenBank/DDBJ whole genome shotgun (WGS) entry which is preliminary data.</text>
</comment>
<evidence type="ECO:0000256" key="5">
    <source>
        <dbReference type="ARBA" id="ARBA00023242"/>
    </source>
</evidence>
<evidence type="ECO:0000256" key="2">
    <source>
        <dbReference type="ARBA" id="ARBA00023015"/>
    </source>
</evidence>
<keyword evidence="9" id="KW-1185">Reference proteome</keyword>
<keyword evidence="1" id="KW-0479">Metal-binding</keyword>
<feature type="compositionally biased region" description="Polar residues" evidence="6">
    <location>
        <begin position="786"/>
        <end position="799"/>
    </location>
</feature>
<dbReference type="SMART" id="SM00066">
    <property type="entry name" value="GAL4"/>
    <property type="match status" value="1"/>
</dbReference>
<reference evidence="8" key="2">
    <citation type="journal article" date="2023" name="IMA Fungus">
        <title>Comparative genomic study of the Penicillium genus elucidates a diverse pangenome and 15 lateral gene transfer events.</title>
        <authorList>
            <person name="Petersen C."/>
            <person name="Sorensen T."/>
            <person name="Nielsen M.R."/>
            <person name="Sondergaard T.E."/>
            <person name="Sorensen J.L."/>
            <person name="Fitzpatrick D.A."/>
            <person name="Frisvad J.C."/>
            <person name="Nielsen K.L."/>
        </authorList>
    </citation>
    <scope>NUCLEOTIDE SEQUENCE</scope>
    <source>
        <strain evidence="8">IBT 21472</strain>
    </source>
</reference>
<dbReference type="AlphaFoldDB" id="A0A9W9U5E5"/>
<keyword evidence="5" id="KW-0539">Nucleus</keyword>
<feature type="compositionally biased region" description="Polar residues" evidence="6">
    <location>
        <begin position="161"/>
        <end position="184"/>
    </location>
</feature>